<dbReference type="InterPro" id="IPR014752">
    <property type="entry name" value="Arrestin-like_C"/>
</dbReference>
<dbReference type="Gene3D" id="2.60.40.640">
    <property type="match status" value="1"/>
</dbReference>
<organism evidence="3 4">
    <name type="scientific">Meristemomyces frigidus</name>
    <dbReference type="NCBI Taxonomy" id="1508187"/>
    <lineage>
        <taxon>Eukaryota</taxon>
        <taxon>Fungi</taxon>
        <taxon>Dikarya</taxon>
        <taxon>Ascomycota</taxon>
        <taxon>Pezizomycotina</taxon>
        <taxon>Dothideomycetes</taxon>
        <taxon>Dothideomycetidae</taxon>
        <taxon>Mycosphaerellales</taxon>
        <taxon>Teratosphaeriaceae</taxon>
        <taxon>Meristemomyces</taxon>
    </lineage>
</organism>
<feature type="compositionally biased region" description="Basic and acidic residues" evidence="1">
    <location>
        <begin position="411"/>
        <end position="421"/>
    </location>
</feature>
<dbReference type="PANTHER" id="PTHR11188">
    <property type="entry name" value="ARRESTIN DOMAIN CONTAINING PROTEIN"/>
    <property type="match status" value="1"/>
</dbReference>
<feature type="region of interest" description="Disordered" evidence="1">
    <location>
        <begin position="398"/>
        <end position="503"/>
    </location>
</feature>
<evidence type="ECO:0000256" key="1">
    <source>
        <dbReference type="SAM" id="MobiDB-lite"/>
    </source>
</evidence>
<feature type="compositionally biased region" description="Polar residues" evidence="1">
    <location>
        <begin position="398"/>
        <end position="409"/>
    </location>
</feature>
<dbReference type="GO" id="GO:0005886">
    <property type="term" value="C:plasma membrane"/>
    <property type="evidence" value="ECO:0007669"/>
    <property type="project" value="TreeGrafter"/>
</dbReference>
<dbReference type="Pfam" id="PF00339">
    <property type="entry name" value="Arrestin_N"/>
    <property type="match status" value="1"/>
</dbReference>
<dbReference type="CDD" id="cd22952">
    <property type="entry name" value="ART10-like"/>
    <property type="match status" value="1"/>
</dbReference>
<name>A0AAN7YRY9_9PEZI</name>
<protein>
    <recommendedName>
        <fullName evidence="2">Arrestin-like N-terminal domain-containing protein</fullName>
    </recommendedName>
</protein>
<dbReference type="PANTHER" id="PTHR11188:SF166">
    <property type="entry name" value="ARRESTIN (OR S-ANTIGEN), N-TERMINAL DOMAIN PROTEIN (AFU_ORTHOLOGUE AFUA_7G02050)"/>
    <property type="match status" value="1"/>
</dbReference>
<dbReference type="GO" id="GO:0005829">
    <property type="term" value="C:cytosol"/>
    <property type="evidence" value="ECO:0007669"/>
    <property type="project" value="TreeGrafter"/>
</dbReference>
<comment type="caution">
    <text evidence="3">The sequence shown here is derived from an EMBL/GenBank/DDBJ whole genome shotgun (WGS) entry which is preliminary data.</text>
</comment>
<evidence type="ECO:0000259" key="2">
    <source>
        <dbReference type="Pfam" id="PF00339"/>
    </source>
</evidence>
<dbReference type="EMBL" id="JAVRRL010000020">
    <property type="protein sequence ID" value="KAK5113951.1"/>
    <property type="molecule type" value="Genomic_DNA"/>
</dbReference>
<dbReference type="InterPro" id="IPR014756">
    <property type="entry name" value="Ig_E-set"/>
</dbReference>
<dbReference type="InterPro" id="IPR011021">
    <property type="entry name" value="Arrestin-like_N"/>
</dbReference>
<dbReference type="Proteomes" id="UP001310890">
    <property type="component" value="Unassembled WGS sequence"/>
</dbReference>
<dbReference type="GO" id="GO:0070086">
    <property type="term" value="P:ubiquitin-dependent endocytosis"/>
    <property type="evidence" value="ECO:0007669"/>
    <property type="project" value="TreeGrafter"/>
</dbReference>
<accession>A0AAN7YRY9</accession>
<sequence>MNATVVLDQGGNATYTNLDVLSGKVIVRCSKSIDVTNILVKLEGESRTRLLSSTGPNGERPRPQLELHKVLYQVQMVFPPNNLPARKNGYTLSIGEHEYPFKFKIPINNYCTNDKSLMPAVSMSGTGFEVSRPPTHHVKRTLPPTISGFPGEAEIRYFVKTTITRPSFFKEARRAYAPFNFLPIENPRPPETGSEIYARMKHSFMPYAEQENTNSKGKGFLGMRKELSVSSSSPEAPSISVDARLPEPAILTCNQKVPVRIIVKKLSNLNATVHLQSLQISLIGVTKIRAHEIHRAEHNSLVIMSNSNMRLPLEWPNDAANSEVVLDSSMWQGQRLPVTVAPSFEACNISRLYHLDVRVGLSLQSSTKPQNITLPLRLDCEVFSGIAPPPALLEAQQKTSLRKSSTSAEFISDKLRTEGRLPPEYGAEQVPATPIKTPGPSGVPQLPARPGDVLPPAYSEAPPSYEDAVATDLPPVTASRPQYAPPAAGAQDALLHGGDEKKG</sequence>
<dbReference type="InterPro" id="IPR050357">
    <property type="entry name" value="Arrestin_domain-protein"/>
</dbReference>
<feature type="domain" description="Arrestin-like N-terminal" evidence="2">
    <location>
        <begin position="6"/>
        <end position="174"/>
    </location>
</feature>
<dbReference type="GO" id="GO:0030674">
    <property type="term" value="F:protein-macromolecule adaptor activity"/>
    <property type="evidence" value="ECO:0007669"/>
    <property type="project" value="TreeGrafter"/>
</dbReference>
<dbReference type="AlphaFoldDB" id="A0AAN7YRY9"/>
<evidence type="ECO:0000313" key="4">
    <source>
        <dbReference type="Proteomes" id="UP001310890"/>
    </source>
</evidence>
<dbReference type="SUPFAM" id="SSF81296">
    <property type="entry name" value="E set domains"/>
    <property type="match status" value="1"/>
</dbReference>
<reference evidence="3" key="1">
    <citation type="submission" date="2023-08" db="EMBL/GenBank/DDBJ databases">
        <title>Black Yeasts Isolated from many extreme environments.</title>
        <authorList>
            <person name="Coleine C."/>
            <person name="Stajich J.E."/>
            <person name="Selbmann L."/>
        </authorList>
    </citation>
    <scope>NUCLEOTIDE SEQUENCE</scope>
    <source>
        <strain evidence="3">CCFEE 5401</strain>
    </source>
</reference>
<dbReference type="GO" id="GO:0031625">
    <property type="term" value="F:ubiquitin protein ligase binding"/>
    <property type="evidence" value="ECO:0007669"/>
    <property type="project" value="TreeGrafter"/>
</dbReference>
<gene>
    <name evidence="3" type="ORF">LTR62_003074</name>
</gene>
<evidence type="ECO:0000313" key="3">
    <source>
        <dbReference type="EMBL" id="KAK5113951.1"/>
    </source>
</evidence>
<proteinExistence type="predicted"/>